<keyword evidence="3 7" id="KW-0694">RNA-binding</keyword>
<dbReference type="HAMAP" id="MF_01315">
    <property type="entry name" value="Ribosomal_uS13"/>
    <property type="match status" value="1"/>
</dbReference>
<dbReference type="FunFam" id="4.10.910.10:FF:000001">
    <property type="entry name" value="30S ribosomal protein S13"/>
    <property type="match status" value="1"/>
</dbReference>
<dbReference type="NCBIfam" id="TIGR03631">
    <property type="entry name" value="uS13_bact"/>
    <property type="match status" value="1"/>
</dbReference>
<dbReference type="Gene3D" id="4.10.910.10">
    <property type="entry name" value="30s ribosomal protein s13, domain 2"/>
    <property type="match status" value="1"/>
</dbReference>
<keyword evidence="2 7" id="KW-0699">rRNA-binding</keyword>
<dbReference type="InterPro" id="IPR027437">
    <property type="entry name" value="Rbsml_uS13_C"/>
</dbReference>
<dbReference type="GO" id="GO:0006412">
    <property type="term" value="P:translation"/>
    <property type="evidence" value="ECO:0007669"/>
    <property type="project" value="UniProtKB-UniRule"/>
</dbReference>
<accession>A0A1E5II30</accession>
<dbReference type="PANTHER" id="PTHR10871:SF1">
    <property type="entry name" value="SMALL RIBOSOMAL SUBUNIT PROTEIN US13M"/>
    <property type="match status" value="1"/>
</dbReference>
<evidence type="ECO:0000256" key="1">
    <source>
        <dbReference type="ARBA" id="ARBA00008080"/>
    </source>
</evidence>
<evidence type="ECO:0000256" key="9">
    <source>
        <dbReference type="SAM" id="MobiDB-lite"/>
    </source>
</evidence>
<dbReference type="EMBL" id="LNVX01000479">
    <property type="protein sequence ID" value="OEG70055.1"/>
    <property type="molecule type" value="Genomic_DNA"/>
</dbReference>
<dbReference type="PROSITE" id="PS00646">
    <property type="entry name" value="RIBOSOMAL_S13_1"/>
    <property type="match status" value="1"/>
</dbReference>
<gene>
    <name evidence="7" type="primary">rpsM</name>
    <name evidence="10" type="ORF">ATZ36_01535</name>
</gene>
<keyword evidence="7" id="KW-0820">tRNA-binding</keyword>
<dbReference type="PIRSF" id="PIRSF002134">
    <property type="entry name" value="Ribosomal_S13"/>
    <property type="match status" value="1"/>
</dbReference>
<dbReference type="GO" id="GO:0005829">
    <property type="term" value="C:cytosol"/>
    <property type="evidence" value="ECO:0007669"/>
    <property type="project" value="TreeGrafter"/>
</dbReference>
<dbReference type="InterPro" id="IPR010979">
    <property type="entry name" value="Ribosomal_uS13-like_H2TH"/>
</dbReference>
<organism evidence="10 11">
    <name type="scientific">Endomicrobium trichonymphae</name>
    <dbReference type="NCBI Taxonomy" id="1408204"/>
    <lineage>
        <taxon>Bacteria</taxon>
        <taxon>Pseudomonadati</taxon>
        <taxon>Elusimicrobiota</taxon>
        <taxon>Endomicrobiia</taxon>
        <taxon>Endomicrobiales</taxon>
        <taxon>Endomicrobiaceae</taxon>
        <taxon>Candidatus Endomicrobiellum</taxon>
    </lineage>
</organism>
<evidence type="ECO:0000313" key="11">
    <source>
        <dbReference type="Proteomes" id="UP000095237"/>
    </source>
</evidence>
<keyword evidence="5 7" id="KW-0687">Ribonucleoprotein</keyword>
<comment type="similarity">
    <text evidence="1 7 8">Belongs to the universal ribosomal protein uS13 family.</text>
</comment>
<keyword evidence="4 7" id="KW-0689">Ribosomal protein</keyword>
<name>A0A1E5II30_ENDTX</name>
<evidence type="ECO:0000256" key="5">
    <source>
        <dbReference type="ARBA" id="ARBA00023274"/>
    </source>
</evidence>
<evidence type="ECO:0000256" key="2">
    <source>
        <dbReference type="ARBA" id="ARBA00022730"/>
    </source>
</evidence>
<dbReference type="Gene3D" id="1.10.8.50">
    <property type="match status" value="1"/>
</dbReference>
<dbReference type="PANTHER" id="PTHR10871">
    <property type="entry name" value="30S RIBOSOMAL PROTEIN S13/40S RIBOSOMAL PROTEIN S18"/>
    <property type="match status" value="1"/>
</dbReference>
<evidence type="ECO:0000256" key="7">
    <source>
        <dbReference type="HAMAP-Rule" id="MF_01315"/>
    </source>
</evidence>
<dbReference type="SUPFAM" id="SSF46946">
    <property type="entry name" value="S13-like H2TH domain"/>
    <property type="match status" value="1"/>
</dbReference>
<sequence>MARVAGVDLPKNKRLDIALRYIYGIGPAISDEIIKELSLDPAKRVENLTEEEVSRINNLITKNLKVEGDLRREIQSNIKRLIEIGSYRGSRHRRNLPVRGQRTKTNARTRRGKRKTVGAGKAQSHGKKG</sequence>
<comment type="function">
    <text evidence="7">Located at the top of the head of the 30S subunit, it contacts several helices of the 16S rRNA. In the 70S ribosome it contacts the 23S rRNA (bridge B1a) and protein L5 of the 50S subunit (bridge B1b), connecting the 2 subunits; these bridges are implicated in subunit movement. Contacts the tRNAs in the A and P-sites.</text>
</comment>
<dbReference type="GO" id="GO:0019843">
    <property type="term" value="F:rRNA binding"/>
    <property type="evidence" value="ECO:0007669"/>
    <property type="project" value="UniProtKB-UniRule"/>
</dbReference>
<proteinExistence type="inferred from homology"/>
<feature type="region of interest" description="Disordered" evidence="9">
    <location>
        <begin position="92"/>
        <end position="129"/>
    </location>
</feature>
<evidence type="ECO:0000256" key="4">
    <source>
        <dbReference type="ARBA" id="ARBA00022980"/>
    </source>
</evidence>
<reference evidence="10 11" key="1">
    <citation type="submission" date="2015-11" db="EMBL/GenBank/DDBJ databases">
        <title>Evidence for parallel genomic evolution in an endosymbiosis of termite gut flagellates.</title>
        <authorList>
            <person name="Zheng H."/>
        </authorList>
    </citation>
    <scope>NUCLEOTIDE SEQUENCE [LARGE SCALE GENOMIC DNA]</scope>
    <source>
        <strain evidence="10 11">CET450</strain>
    </source>
</reference>
<dbReference type="InterPro" id="IPR001892">
    <property type="entry name" value="Ribosomal_uS13"/>
</dbReference>
<protein>
    <recommendedName>
        <fullName evidence="6 7">Small ribosomal subunit protein uS13</fullName>
    </recommendedName>
</protein>
<dbReference type="GO" id="GO:0000049">
    <property type="term" value="F:tRNA binding"/>
    <property type="evidence" value="ECO:0007669"/>
    <property type="project" value="UniProtKB-UniRule"/>
</dbReference>
<evidence type="ECO:0000256" key="6">
    <source>
        <dbReference type="ARBA" id="ARBA00035166"/>
    </source>
</evidence>
<comment type="subunit">
    <text evidence="7">Part of the 30S ribosomal subunit. Forms a loose heterodimer with protein S19. Forms two bridges to the 50S subunit in the 70S ribosome.</text>
</comment>
<dbReference type="InterPro" id="IPR019980">
    <property type="entry name" value="Ribosomal_uS13_bac-type"/>
</dbReference>
<dbReference type="Pfam" id="PF00416">
    <property type="entry name" value="Ribosomal_S13"/>
    <property type="match status" value="1"/>
</dbReference>
<evidence type="ECO:0000256" key="8">
    <source>
        <dbReference type="RuleBase" id="RU003830"/>
    </source>
</evidence>
<evidence type="ECO:0000256" key="3">
    <source>
        <dbReference type="ARBA" id="ARBA00022884"/>
    </source>
</evidence>
<evidence type="ECO:0000313" key="10">
    <source>
        <dbReference type="EMBL" id="OEG70055.1"/>
    </source>
</evidence>
<dbReference type="GO" id="GO:0003735">
    <property type="term" value="F:structural constituent of ribosome"/>
    <property type="evidence" value="ECO:0007669"/>
    <property type="project" value="InterPro"/>
</dbReference>
<dbReference type="Proteomes" id="UP000095237">
    <property type="component" value="Unassembled WGS sequence"/>
</dbReference>
<feature type="compositionally biased region" description="Basic residues" evidence="9">
    <location>
        <begin position="92"/>
        <end position="116"/>
    </location>
</feature>
<dbReference type="InterPro" id="IPR018269">
    <property type="entry name" value="Ribosomal_uS13_CS"/>
</dbReference>
<keyword evidence="11" id="KW-1185">Reference proteome</keyword>
<dbReference type="AlphaFoldDB" id="A0A1E5II30"/>
<dbReference type="FunFam" id="1.10.8.50:FF:000001">
    <property type="entry name" value="30S ribosomal protein S13"/>
    <property type="match status" value="1"/>
</dbReference>
<dbReference type="PROSITE" id="PS50159">
    <property type="entry name" value="RIBOSOMAL_S13_2"/>
    <property type="match status" value="1"/>
</dbReference>
<dbReference type="GO" id="GO:0015935">
    <property type="term" value="C:small ribosomal subunit"/>
    <property type="evidence" value="ECO:0007669"/>
    <property type="project" value="TreeGrafter"/>
</dbReference>
<comment type="caution">
    <text evidence="10">The sequence shown here is derived from an EMBL/GenBank/DDBJ whole genome shotgun (WGS) entry which is preliminary data.</text>
</comment>